<dbReference type="InterPro" id="IPR001810">
    <property type="entry name" value="F-box_dom"/>
</dbReference>
<proteinExistence type="predicted"/>
<dbReference type="SUPFAM" id="SSF81383">
    <property type="entry name" value="F-box domain"/>
    <property type="match status" value="1"/>
</dbReference>
<feature type="region of interest" description="Disordered" evidence="1">
    <location>
        <begin position="447"/>
        <end position="478"/>
    </location>
</feature>
<evidence type="ECO:0008006" key="6">
    <source>
        <dbReference type="Google" id="ProtNLM"/>
    </source>
</evidence>
<feature type="domain" description="F-box protein AT5G49610-like beta-propeller" evidence="3">
    <location>
        <begin position="117"/>
        <end position="372"/>
    </location>
</feature>
<organism evidence="4 5">
    <name type="scientific">Eleusine coracana subsp. coracana</name>
    <dbReference type="NCBI Taxonomy" id="191504"/>
    <lineage>
        <taxon>Eukaryota</taxon>
        <taxon>Viridiplantae</taxon>
        <taxon>Streptophyta</taxon>
        <taxon>Embryophyta</taxon>
        <taxon>Tracheophyta</taxon>
        <taxon>Spermatophyta</taxon>
        <taxon>Magnoliopsida</taxon>
        <taxon>Liliopsida</taxon>
        <taxon>Poales</taxon>
        <taxon>Poaceae</taxon>
        <taxon>PACMAD clade</taxon>
        <taxon>Chloridoideae</taxon>
        <taxon>Cynodonteae</taxon>
        <taxon>Eleusininae</taxon>
        <taxon>Eleusine</taxon>
    </lineage>
</organism>
<accession>A0AAV5DJW0</accession>
<reference evidence="4" key="2">
    <citation type="submission" date="2021-12" db="EMBL/GenBank/DDBJ databases">
        <title>Resequencing data analysis of finger millet.</title>
        <authorList>
            <person name="Hatakeyama M."/>
            <person name="Aluri S."/>
            <person name="Balachadran M.T."/>
            <person name="Sivarajan S.R."/>
            <person name="Poveda L."/>
            <person name="Shimizu-Inatsugi R."/>
            <person name="Schlapbach R."/>
            <person name="Sreeman S.M."/>
            <person name="Shimizu K.K."/>
        </authorList>
    </citation>
    <scope>NUCLEOTIDE SEQUENCE</scope>
</reference>
<dbReference type="Pfam" id="PF23635">
    <property type="entry name" value="Beta-prop_AT5G49610-like"/>
    <property type="match status" value="2"/>
</dbReference>
<dbReference type="Proteomes" id="UP001054889">
    <property type="component" value="Unassembled WGS sequence"/>
</dbReference>
<sequence>MEPAAALTADLVDEILLRLPPHDPASLVRAALVCKAWLRLVSGAGFRRRFRALHRTPPMLGFLCNLQDDDPRSSTNAAHNTRFVSCLPSSSIISHRRFVPKSSASSWRRCVRGWRAIDARHGRVLLHSMPWGIIQKMVVWDPITDEQTELPELPQRPDPYHWGWNAAVMCAVDDGRCDHLDCHRGLFRVVFVGCCVSSGIGMFSRVYSSESGVWSEQLTSANNNIYGCLRVEPCVLVRNALYFRFKHVSYYIILKYDLSSRQISGIPMIPGVDTEEFMLTGSEDGGLGFAGVEDSKLYLLSNEDTTSHHRWTQSRVINLWTLLPVDALATTPRLVGFADALSVLILWTGHGFFAINTKSLEVIKIAEGNREEGSGTVYNSAPPSSARLGTASSPDAGFHRRFIEFHRRPPPPMLGFLCNLHNGTATSVVAAANADDYFVSRFIPTSSSSSSSSCNPHLRRGARFVPKSPSRHHRPRGWRALDSRHGRVLLHSLPSKITREMVVWDPVTDEQFLLPELPSETYPYWHGFNAAVLCGDHGCNHLDCHGGPFNVVFVGSLPQGGKFASVYSSETGGWSYLTSSMTIGLYGCVAGTPGVLVSNALYFVLEEDPKILKCDLTTRSISEIKLPDKVDSRKIVLITTEEGGLRFAQVRHSKLYLWAMQDSHYYNDGARWFEDRVVDLETLLPTDALSMSPRVMGFADGVGLVILRADDRFFVVNPKSGQVKEIEEGGAEGGTIRNVVPYISFCTPVLRYSLA</sequence>
<evidence type="ECO:0000256" key="1">
    <source>
        <dbReference type="SAM" id="MobiDB-lite"/>
    </source>
</evidence>
<gene>
    <name evidence="4" type="primary">ga28540</name>
    <name evidence="4" type="ORF">PR202_ga28540</name>
</gene>
<name>A0AAV5DJW0_ELECO</name>
<feature type="domain" description="F-box protein AT5G49610-like beta-propeller" evidence="3">
    <location>
        <begin position="481"/>
        <end position="748"/>
    </location>
</feature>
<keyword evidence="5" id="KW-1185">Reference proteome</keyword>
<evidence type="ECO:0000259" key="2">
    <source>
        <dbReference type="Pfam" id="PF00646"/>
    </source>
</evidence>
<evidence type="ECO:0000259" key="3">
    <source>
        <dbReference type="Pfam" id="PF23635"/>
    </source>
</evidence>
<dbReference type="InterPro" id="IPR056594">
    <property type="entry name" value="AT5G49610-like_b-prop"/>
</dbReference>
<evidence type="ECO:0000313" key="4">
    <source>
        <dbReference type="EMBL" id="GJN10446.1"/>
    </source>
</evidence>
<dbReference type="Pfam" id="PF00646">
    <property type="entry name" value="F-box"/>
    <property type="match status" value="1"/>
</dbReference>
<feature type="domain" description="F-box" evidence="2">
    <location>
        <begin position="10"/>
        <end position="46"/>
    </location>
</feature>
<dbReference type="InterPro" id="IPR036047">
    <property type="entry name" value="F-box-like_dom_sf"/>
</dbReference>
<protein>
    <recommendedName>
        <fullName evidence="6">F-box domain-containing protein</fullName>
    </recommendedName>
</protein>
<dbReference type="PANTHER" id="PTHR32133:SF386">
    <property type="entry name" value="F-BOX DOMAIN-CONTAINING PROTEIN"/>
    <property type="match status" value="1"/>
</dbReference>
<comment type="caution">
    <text evidence="4">The sequence shown here is derived from an EMBL/GenBank/DDBJ whole genome shotgun (WGS) entry which is preliminary data.</text>
</comment>
<evidence type="ECO:0000313" key="5">
    <source>
        <dbReference type="Proteomes" id="UP001054889"/>
    </source>
</evidence>
<reference evidence="4" key="1">
    <citation type="journal article" date="2018" name="DNA Res.">
        <title>Multiple hybrid de novo genome assembly of finger millet, an orphan allotetraploid crop.</title>
        <authorList>
            <person name="Hatakeyama M."/>
            <person name="Aluri S."/>
            <person name="Balachadran M.T."/>
            <person name="Sivarajan S.R."/>
            <person name="Patrignani A."/>
            <person name="Gruter S."/>
            <person name="Poveda L."/>
            <person name="Shimizu-Inatsugi R."/>
            <person name="Baeten J."/>
            <person name="Francoijs K.J."/>
            <person name="Nataraja K.N."/>
            <person name="Reddy Y.A.N."/>
            <person name="Phadnis S."/>
            <person name="Ravikumar R.L."/>
            <person name="Schlapbach R."/>
            <person name="Sreeman S.M."/>
            <person name="Shimizu K.K."/>
        </authorList>
    </citation>
    <scope>NUCLEOTIDE SEQUENCE</scope>
</reference>
<dbReference type="AlphaFoldDB" id="A0AAV5DJW0"/>
<dbReference type="PANTHER" id="PTHR32133">
    <property type="entry name" value="OS07G0120400 PROTEIN"/>
    <property type="match status" value="1"/>
</dbReference>
<dbReference type="EMBL" id="BQKI01000017">
    <property type="protein sequence ID" value="GJN10446.1"/>
    <property type="molecule type" value="Genomic_DNA"/>
</dbReference>